<reference evidence="2" key="1">
    <citation type="journal article" date="2015" name="Nat. Genet.">
        <title>The genome and transcriptome of the zoonotic hookworm Ancylostoma ceylanicum identify infection-specific gene families.</title>
        <authorList>
            <person name="Schwarz E.M."/>
            <person name="Hu Y."/>
            <person name="Antoshechkin I."/>
            <person name="Miller M.M."/>
            <person name="Sternberg P.W."/>
            <person name="Aroian R.V."/>
        </authorList>
    </citation>
    <scope>NUCLEOTIDE SEQUENCE</scope>
    <source>
        <strain evidence="2">HY135</strain>
    </source>
</reference>
<sequence>MGPRTASGGDQYVRRDATAPHAYASQILGRGGRNLQLVNRRNWPIAELERTVVSSITLCSRLFCVIPRKKKLRGPPYFSASSWISDLSVN</sequence>
<name>A0A016VXW6_9BILA</name>
<protein>
    <recommendedName>
        <fullName evidence="3">K Homology domain-containing protein</fullName>
    </recommendedName>
</protein>
<comment type="caution">
    <text evidence="1">The sequence shown here is derived from an EMBL/GenBank/DDBJ whole genome shotgun (WGS) entry which is preliminary data.</text>
</comment>
<keyword evidence="2" id="KW-1185">Reference proteome</keyword>
<accession>A0A016VXW6</accession>
<dbReference type="EMBL" id="JARK01001339">
    <property type="protein sequence ID" value="EYC32265.1"/>
    <property type="molecule type" value="Genomic_DNA"/>
</dbReference>
<evidence type="ECO:0008006" key="3">
    <source>
        <dbReference type="Google" id="ProtNLM"/>
    </source>
</evidence>
<proteinExistence type="predicted"/>
<evidence type="ECO:0000313" key="2">
    <source>
        <dbReference type="Proteomes" id="UP000024635"/>
    </source>
</evidence>
<dbReference type="Proteomes" id="UP000024635">
    <property type="component" value="Unassembled WGS sequence"/>
</dbReference>
<evidence type="ECO:0000313" key="1">
    <source>
        <dbReference type="EMBL" id="EYC32265.1"/>
    </source>
</evidence>
<dbReference type="AlphaFoldDB" id="A0A016VXW6"/>
<organism evidence="1 2">
    <name type="scientific">Ancylostoma ceylanicum</name>
    <dbReference type="NCBI Taxonomy" id="53326"/>
    <lineage>
        <taxon>Eukaryota</taxon>
        <taxon>Metazoa</taxon>
        <taxon>Ecdysozoa</taxon>
        <taxon>Nematoda</taxon>
        <taxon>Chromadorea</taxon>
        <taxon>Rhabditida</taxon>
        <taxon>Rhabditina</taxon>
        <taxon>Rhabditomorpha</taxon>
        <taxon>Strongyloidea</taxon>
        <taxon>Ancylostomatidae</taxon>
        <taxon>Ancylostomatinae</taxon>
        <taxon>Ancylostoma</taxon>
    </lineage>
</organism>
<gene>
    <name evidence="1" type="primary">Acey_s0003.g1486</name>
    <name evidence="1" type="ORF">Y032_0003g1486</name>
</gene>